<evidence type="ECO:0000313" key="1">
    <source>
        <dbReference type="EMBL" id="KAF0742957.1"/>
    </source>
</evidence>
<evidence type="ECO:0000313" key="2">
    <source>
        <dbReference type="Proteomes" id="UP000478052"/>
    </source>
</evidence>
<sequence>MRNPLVLRSELDVRIEAFETIVSKFRLEQKAVVDALIMNDCIEEFNEVDEPVSKYVEEMYFKVKHIISRLSKKDAQSTTIAAPTLSVLPKIELPKFNGDILS</sequence>
<keyword evidence="2" id="KW-1185">Reference proteome</keyword>
<dbReference type="EMBL" id="VUJU01007611">
    <property type="protein sequence ID" value="KAF0742957.1"/>
    <property type="molecule type" value="Genomic_DNA"/>
</dbReference>
<reference evidence="1 2" key="1">
    <citation type="submission" date="2019-08" db="EMBL/GenBank/DDBJ databases">
        <title>Whole genome of Aphis craccivora.</title>
        <authorList>
            <person name="Voronova N.V."/>
            <person name="Shulinski R.S."/>
            <person name="Bandarenka Y.V."/>
            <person name="Zhorov D.G."/>
            <person name="Warner D."/>
        </authorList>
    </citation>
    <scope>NUCLEOTIDE SEQUENCE [LARGE SCALE GENOMIC DNA]</scope>
    <source>
        <strain evidence="1">180601</strain>
        <tissue evidence="1">Whole Body</tissue>
    </source>
</reference>
<comment type="caution">
    <text evidence="1">The sequence shown here is derived from an EMBL/GenBank/DDBJ whole genome shotgun (WGS) entry which is preliminary data.</text>
</comment>
<accession>A0A6G0XRI0</accession>
<gene>
    <name evidence="1" type="ORF">FWK35_00020884</name>
</gene>
<proteinExistence type="predicted"/>
<dbReference type="Proteomes" id="UP000478052">
    <property type="component" value="Unassembled WGS sequence"/>
</dbReference>
<protein>
    <submittedName>
        <fullName evidence="1">Integrase catalytic domain-containing protein</fullName>
    </submittedName>
</protein>
<name>A0A6G0XRI0_APHCR</name>
<organism evidence="1 2">
    <name type="scientific">Aphis craccivora</name>
    <name type="common">Cowpea aphid</name>
    <dbReference type="NCBI Taxonomy" id="307492"/>
    <lineage>
        <taxon>Eukaryota</taxon>
        <taxon>Metazoa</taxon>
        <taxon>Ecdysozoa</taxon>
        <taxon>Arthropoda</taxon>
        <taxon>Hexapoda</taxon>
        <taxon>Insecta</taxon>
        <taxon>Pterygota</taxon>
        <taxon>Neoptera</taxon>
        <taxon>Paraneoptera</taxon>
        <taxon>Hemiptera</taxon>
        <taxon>Sternorrhyncha</taxon>
        <taxon>Aphidomorpha</taxon>
        <taxon>Aphidoidea</taxon>
        <taxon>Aphididae</taxon>
        <taxon>Aphidini</taxon>
        <taxon>Aphis</taxon>
        <taxon>Aphis</taxon>
    </lineage>
</organism>
<dbReference type="AlphaFoldDB" id="A0A6G0XRI0"/>